<name>A0A239L7V0_9NOCA</name>
<dbReference type="InterPro" id="IPR039374">
    <property type="entry name" value="SIP_fam"/>
</dbReference>
<dbReference type="EMBL" id="FZOW01000012">
    <property type="protein sequence ID" value="SNT25923.1"/>
    <property type="molecule type" value="Genomic_DNA"/>
</dbReference>
<evidence type="ECO:0000259" key="2">
    <source>
        <dbReference type="PROSITE" id="PS51384"/>
    </source>
</evidence>
<dbReference type="InterPro" id="IPR039261">
    <property type="entry name" value="FNR_nucleotide-bd"/>
</dbReference>
<dbReference type="Gene3D" id="3.40.50.80">
    <property type="entry name" value="Nucleotide-binding domain of ferredoxin-NADP reductase (FNR) module"/>
    <property type="match status" value="1"/>
</dbReference>
<evidence type="ECO:0000313" key="3">
    <source>
        <dbReference type="EMBL" id="SNT25923.1"/>
    </source>
</evidence>
<protein>
    <submittedName>
        <fullName evidence="3">NADPH-dependent ferric siderophore reductase, contains FAD-binding and SIP domains</fullName>
    </submittedName>
</protein>
<keyword evidence="4" id="KW-1185">Reference proteome</keyword>
<gene>
    <name evidence="3" type="ORF">SAMN05421642_11267</name>
</gene>
<dbReference type="PANTHER" id="PTHR30157:SF0">
    <property type="entry name" value="NADPH-DEPENDENT FERRIC-CHELATE REDUCTASE"/>
    <property type="match status" value="1"/>
</dbReference>
<dbReference type="CDD" id="cd06193">
    <property type="entry name" value="siderophore_interacting"/>
    <property type="match status" value="1"/>
</dbReference>
<reference evidence="4" key="1">
    <citation type="submission" date="2017-06" db="EMBL/GenBank/DDBJ databases">
        <authorList>
            <person name="Varghese N."/>
            <person name="Submissions S."/>
        </authorList>
    </citation>
    <scope>NUCLEOTIDE SEQUENCE [LARGE SCALE GENOMIC DNA]</scope>
    <source>
        <strain evidence="4">JCM 23211</strain>
    </source>
</reference>
<proteinExistence type="predicted"/>
<dbReference type="Pfam" id="PF04954">
    <property type="entry name" value="SIP"/>
    <property type="match status" value="1"/>
</dbReference>
<dbReference type="InterPro" id="IPR017927">
    <property type="entry name" value="FAD-bd_FR_type"/>
</dbReference>
<dbReference type="Proteomes" id="UP000198327">
    <property type="component" value="Unassembled WGS sequence"/>
</dbReference>
<dbReference type="AlphaFoldDB" id="A0A239L7V0"/>
<accession>A0A239L7V0</accession>
<feature type="compositionally biased region" description="Basic and acidic residues" evidence="1">
    <location>
        <begin position="278"/>
        <end position="293"/>
    </location>
</feature>
<dbReference type="PANTHER" id="PTHR30157">
    <property type="entry name" value="FERRIC REDUCTASE, NADPH-DEPENDENT"/>
    <property type="match status" value="1"/>
</dbReference>
<dbReference type="PROSITE" id="PS51384">
    <property type="entry name" value="FAD_FR"/>
    <property type="match status" value="1"/>
</dbReference>
<dbReference type="Gene3D" id="2.40.30.10">
    <property type="entry name" value="Translation factors"/>
    <property type="match status" value="1"/>
</dbReference>
<dbReference type="InterPro" id="IPR007037">
    <property type="entry name" value="SIP_rossman_dom"/>
</dbReference>
<dbReference type="InterPro" id="IPR013113">
    <property type="entry name" value="SIP_FAD-bd"/>
</dbReference>
<feature type="region of interest" description="Disordered" evidence="1">
    <location>
        <begin position="273"/>
        <end position="293"/>
    </location>
</feature>
<evidence type="ECO:0000256" key="1">
    <source>
        <dbReference type="SAM" id="MobiDB-lite"/>
    </source>
</evidence>
<dbReference type="RefSeq" id="WP_245865913.1">
    <property type="nucleotide sequence ID" value="NZ_FZOW01000012.1"/>
</dbReference>
<feature type="domain" description="FAD-binding FR-type" evidence="2">
    <location>
        <begin position="2"/>
        <end position="125"/>
    </location>
</feature>
<dbReference type="GO" id="GO:0016491">
    <property type="term" value="F:oxidoreductase activity"/>
    <property type="evidence" value="ECO:0007669"/>
    <property type="project" value="InterPro"/>
</dbReference>
<organism evidence="3 4">
    <name type="scientific">Rhodococcoides kyotonense</name>
    <dbReference type="NCBI Taxonomy" id="398843"/>
    <lineage>
        <taxon>Bacteria</taxon>
        <taxon>Bacillati</taxon>
        <taxon>Actinomycetota</taxon>
        <taxon>Actinomycetes</taxon>
        <taxon>Mycobacteriales</taxon>
        <taxon>Nocardiaceae</taxon>
        <taxon>Rhodococcoides</taxon>
    </lineage>
</organism>
<evidence type="ECO:0000313" key="4">
    <source>
        <dbReference type="Proteomes" id="UP000198327"/>
    </source>
</evidence>
<dbReference type="Pfam" id="PF08021">
    <property type="entry name" value="FAD_binding_9"/>
    <property type="match status" value="1"/>
</dbReference>
<sequence length="293" mass="32504">MNRMIIGEVVEKFYLTPGMIRVVFGGEDLRTFESAPEGDEYLRLHFPVDGELILPTPNPDDPDGRWIYPDNASPAVAYTVRKFENNTMTIDFVVHQGGVACEWARTCVVGDTLGIGGSRGLYEPPADVQWQMFLADATGLPALGRLVEQLPAGMKARAIVEVADASHEQTIESDADVEFVWLHGCGNGVGPSRLLEALKSAPLPTGSGYVWVAGETAMQRDIRRYLRHELKLPGSAYKVIGYWTDNSEEYDRKRDALSPEVSARLEAIWAEADGDDEESRRDRYEKALEEVGL</sequence>